<organism evidence="1 2">
    <name type="scientific">Xenopus laevis</name>
    <name type="common">African clawed frog</name>
    <dbReference type="NCBI Taxonomy" id="8355"/>
    <lineage>
        <taxon>Eukaryota</taxon>
        <taxon>Metazoa</taxon>
        <taxon>Chordata</taxon>
        <taxon>Craniata</taxon>
        <taxon>Vertebrata</taxon>
        <taxon>Euteleostomi</taxon>
        <taxon>Amphibia</taxon>
        <taxon>Batrachia</taxon>
        <taxon>Anura</taxon>
        <taxon>Pipoidea</taxon>
        <taxon>Pipidae</taxon>
        <taxon>Xenopodinae</taxon>
        <taxon>Xenopus</taxon>
        <taxon>Xenopus</taxon>
    </lineage>
</organism>
<name>A0A974DCF0_XENLA</name>
<reference evidence="2" key="1">
    <citation type="journal article" date="2016" name="Nature">
        <title>Genome evolution in the allotetraploid frog Xenopus laevis.</title>
        <authorList>
            <person name="Session A.M."/>
            <person name="Uno Y."/>
            <person name="Kwon T."/>
            <person name="Chapman J.A."/>
            <person name="Toyoda A."/>
            <person name="Takahashi S."/>
            <person name="Fukui A."/>
            <person name="Hikosaka A."/>
            <person name="Suzuki A."/>
            <person name="Kondo M."/>
            <person name="van Heeringen S.J."/>
            <person name="Quigley I."/>
            <person name="Heinz S."/>
            <person name="Ogino H."/>
            <person name="Ochi H."/>
            <person name="Hellsten U."/>
            <person name="Lyons J.B."/>
            <person name="Simakov O."/>
            <person name="Putnam N."/>
            <person name="Stites J."/>
            <person name="Kuroki Y."/>
            <person name="Tanaka T."/>
            <person name="Michiue T."/>
            <person name="Watanabe M."/>
            <person name="Bogdanovic O."/>
            <person name="Lister R."/>
            <person name="Georgiou G."/>
            <person name="Paranjpe S.S."/>
            <person name="van Kruijsbergen I."/>
            <person name="Shu S."/>
            <person name="Carlson J."/>
            <person name="Kinoshita T."/>
            <person name="Ohta Y."/>
            <person name="Mawaribuchi S."/>
            <person name="Jenkins J."/>
            <person name="Grimwood J."/>
            <person name="Schmutz J."/>
            <person name="Mitros T."/>
            <person name="Mozaffari S.V."/>
            <person name="Suzuki Y."/>
            <person name="Haramoto Y."/>
            <person name="Yamamoto T.S."/>
            <person name="Takagi C."/>
            <person name="Heald R."/>
            <person name="Miller K."/>
            <person name="Haudenschild C."/>
            <person name="Kitzman J."/>
            <person name="Nakayama T."/>
            <person name="Izutsu Y."/>
            <person name="Robert J."/>
            <person name="Fortriede J."/>
            <person name="Burns K."/>
            <person name="Lotay V."/>
            <person name="Karimi K."/>
            <person name="Yasuoka Y."/>
            <person name="Dichmann D.S."/>
            <person name="Flajnik M.F."/>
            <person name="Houston D.W."/>
            <person name="Shendure J."/>
            <person name="DuPasquier L."/>
            <person name="Vize P.D."/>
            <person name="Zorn A.M."/>
            <person name="Ito M."/>
            <person name="Marcotte E.M."/>
            <person name="Wallingford J.B."/>
            <person name="Ito Y."/>
            <person name="Asashima M."/>
            <person name="Ueno N."/>
            <person name="Matsuda Y."/>
            <person name="Veenstra G.J."/>
            <person name="Fujiyama A."/>
            <person name="Harland R.M."/>
            <person name="Taira M."/>
            <person name="Rokhsar D.S."/>
        </authorList>
    </citation>
    <scope>NUCLEOTIDE SEQUENCE [LARGE SCALE GENOMIC DNA]</scope>
    <source>
        <strain evidence="2">J</strain>
    </source>
</reference>
<gene>
    <name evidence="1" type="ORF">XELAEV_18016676mg</name>
</gene>
<protein>
    <submittedName>
        <fullName evidence="1">Uncharacterized protein</fullName>
    </submittedName>
</protein>
<proteinExistence type="predicted"/>
<dbReference type="Proteomes" id="UP000694892">
    <property type="component" value="Chromosome 3L"/>
</dbReference>
<evidence type="ECO:0000313" key="2">
    <source>
        <dbReference type="Proteomes" id="UP000694892"/>
    </source>
</evidence>
<evidence type="ECO:0000313" key="1">
    <source>
        <dbReference type="EMBL" id="OCT88047.1"/>
    </source>
</evidence>
<dbReference type="EMBL" id="CM004470">
    <property type="protein sequence ID" value="OCT88047.1"/>
    <property type="molecule type" value="Genomic_DNA"/>
</dbReference>
<sequence length="78" mass="9425">MHTIKWTVPCYTPGRPRGAQKRRSRKPLSFFPFRHLREYSKRKIKLLLTVQIFFFFFCHLSQKSLTFPSCTFSVKLKK</sequence>
<accession>A0A974DCF0</accession>
<dbReference type="AlphaFoldDB" id="A0A974DCF0"/>